<dbReference type="Proteomes" id="UP000194127">
    <property type="component" value="Unassembled WGS sequence"/>
</dbReference>
<accession>A0A1X6MSI5</accession>
<keyword evidence="2" id="KW-1185">Reference proteome</keyword>
<gene>
    <name evidence="1" type="ORF">POSPLADRAFT_1150525</name>
</gene>
<dbReference type="GeneID" id="36331375"/>
<evidence type="ECO:0000313" key="1">
    <source>
        <dbReference type="EMBL" id="OSX59259.1"/>
    </source>
</evidence>
<dbReference type="RefSeq" id="XP_024336053.1">
    <property type="nucleotide sequence ID" value="XM_024486426.1"/>
</dbReference>
<dbReference type="AlphaFoldDB" id="A0A1X6MSI5"/>
<evidence type="ECO:0000313" key="2">
    <source>
        <dbReference type="Proteomes" id="UP000194127"/>
    </source>
</evidence>
<sequence length="156" mass="16900">MLGSKPSANGLASSARSVAAFAGGNMSTGVTSALSRKKAVSARVESGRLCRKSTRTSFFERWGFSKSSSAWHPNVVKMGRLALAFLTLYDKEQSHIFNVTPGVDLDLKQYWHCMDFLRTVSFGSEASWRRFGLGGIGSGKALRSEDVLGNASSLWV</sequence>
<dbReference type="EMBL" id="KZ110602">
    <property type="protein sequence ID" value="OSX59259.1"/>
    <property type="molecule type" value="Genomic_DNA"/>
</dbReference>
<proteinExistence type="predicted"/>
<reference evidence="1 2" key="1">
    <citation type="submission" date="2017-04" db="EMBL/GenBank/DDBJ databases">
        <title>Genome Sequence of the Model Brown-Rot Fungus Postia placenta SB12.</title>
        <authorList>
            <consortium name="DOE Joint Genome Institute"/>
            <person name="Gaskell J."/>
            <person name="Kersten P."/>
            <person name="Larrondo L.F."/>
            <person name="Canessa P."/>
            <person name="Martinez D."/>
            <person name="Hibbett D."/>
            <person name="Schmoll M."/>
            <person name="Kubicek C.P."/>
            <person name="Martinez A.T."/>
            <person name="Yadav J."/>
            <person name="Master E."/>
            <person name="Magnuson J.K."/>
            <person name="James T."/>
            <person name="Yaver D."/>
            <person name="Berka R."/>
            <person name="Labutti K."/>
            <person name="Lipzen A."/>
            <person name="Aerts A."/>
            <person name="Barry K."/>
            <person name="Henrissat B."/>
            <person name="Blanchette R."/>
            <person name="Grigoriev I."/>
            <person name="Cullen D."/>
        </authorList>
    </citation>
    <scope>NUCLEOTIDE SEQUENCE [LARGE SCALE GENOMIC DNA]</scope>
    <source>
        <strain evidence="1 2">MAD-698-R-SB12</strain>
    </source>
</reference>
<organism evidence="1 2">
    <name type="scientific">Postia placenta MAD-698-R-SB12</name>
    <dbReference type="NCBI Taxonomy" id="670580"/>
    <lineage>
        <taxon>Eukaryota</taxon>
        <taxon>Fungi</taxon>
        <taxon>Dikarya</taxon>
        <taxon>Basidiomycota</taxon>
        <taxon>Agaricomycotina</taxon>
        <taxon>Agaricomycetes</taxon>
        <taxon>Polyporales</taxon>
        <taxon>Adustoporiaceae</taxon>
        <taxon>Rhodonia</taxon>
    </lineage>
</organism>
<dbReference type="OrthoDB" id="2805216at2759"/>
<name>A0A1X6MSI5_9APHY</name>
<protein>
    <submittedName>
        <fullName evidence="1">Uncharacterized protein</fullName>
    </submittedName>
</protein>